<keyword evidence="2" id="KW-1185">Reference proteome</keyword>
<proteinExistence type="predicted"/>
<dbReference type="Proteomes" id="UP000282423">
    <property type="component" value="Unassembled WGS sequence"/>
</dbReference>
<evidence type="ECO:0000313" key="1">
    <source>
        <dbReference type="EMBL" id="RKO68253.1"/>
    </source>
</evidence>
<dbReference type="RefSeq" id="WP_121127489.1">
    <property type="nucleotide sequence ID" value="NZ_RBWS01000041.1"/>
</dbReference>
<protein>
    <submittedName>
        <fullName evidence="1">Uncharacterized protein</fullName>
    </submittedName>
</protein>
<organism evidence="1 2">
    <name type="scientific">Sphingobacterium puteale</name>
    <dbReference type="NCBI Taxonomy" id="2420510"/>
    <lineage>
        <taxon>Bacteria</taxon>
        <taxon>Pseudomonadati</taxon>
        <taxon>Bacteroidota</taxon>
        <taxon>Sphingobacteriia</taxon>
        <taxon>Sphingobacteriales</taxon>
        <taxon>Sphingobacteriaceae</taxon>
        <taxon>Sphingobacterium</taxon>
    </lineage>
</organism>
<evidence type="ECO:0000313" key="2">
    <source>
        <dbReference type="Proteomes" id="UP000282423"/>
    </source>
</evidence>
<dbReference type="EMBL" id="RBWS01000041">
    <property type="protein sequence ID" value="RKO68253.1"/>
    <property type="molecule type" value="Genomic_DNA"/>
</dbReference>
<name>A0A420VPL2_9SPHI</name>
<reference evidence="1 2" key="1">
    <citation type="submission" date="2018-10" db="EMBL/GenBank/DDBJ databases">
        <title>Sphingobacterium sp. M05W1-28.</title>
        <authorList>
            <person name="Cai H."/>
        </authorList>
    </citation>
    <scope>NUCLEOTIDE SEQUENCE [LARGE SCALE GENOMIC DNA]</scope>
    <source>
        <strain evidence="1 2">M05W1-28</strain>
    </source>
</reference>
<gene>
    <name evidence="1" type="ORF">D7322_28155</name>
</gene>
<sequence>MTEDTCKQLMNYRSNMAFNLVVEGPTTTEDNYYEIYAKDLTLDKYRKIKIDRGLAGVIPHWSKGDTLIKNIGNTIIFLKKKKPVLGTRIFISEWNCNGGLINGRPADEWINRSKRAGYSEDFNEE</sequence>
<dbReference type="AlphaFoldDB" id="A0A420VPL2"/>
<comment type="caution">
    <text evidence="1">The sequence shown here is derived from an EMBL/GenBank/DDBJ whole genome shotgun (WGS) entry which is preliminary data.</text>
</comment>
<dbReference type="OrthoDB" id="711035at2"/>
<accession>A0A420VPL2</accession>